<feature type="signal peptide" evidence="1">
    <location>
        <begin position="1"/>
        <end position="18"/>
    </location>
</feature>
<feature type="chain" id="PRO_5040491606" evidence="1">
    <location>
        <begin position="19"/>
        <end position="152"/>
    </location>
</feature>
<gene>
    <name evidence="2" type="ORF">RDWZM_000345</name>
</gene>
<sequence>MKLIIAIAAIVLIGSVSAQENAGKELVESLIKRGEQLLHDSHIVIAALREHGKEHLIETVQHQLVMVEALVIDLKEIAKHVTEHNLHHIHLLEEDLLSAENHIGEEFEVIIMHVMDKDHGHHTPEQVLERAEKLVEKLRKQLISMNTAKNLE</sequence>
<protein>
    <submittedName>
        <fullName evidence="2">Uncharacterized protein</fullName>
    </submittedName>
</protein>
<reference evidence="2" key="1">
    <citation type="submission" date="2022-12" db="EMBL/GenBank/DDBJ databases">
        <title>Genome assemblies of Blomia tropicalis.</title>
        <authorList>
            <person name="Cui Y."/>
        </authorList>
    </citation>
    <scope>NUCLEOTIDE SEQUENCE</scope>
    <source>
        <tissue evidence="2">Adult mites</tissue>
    </source>
</reference>
<evidence type="ECO:0000256" key="1">
    <source>
        <dbReference type="SAM" id="SignalP"/>
    </source>
</evidence>
<comment type="caution">
    <text evidence="2">The sequence shown here is derived from an EMBL/GenBank/DDBJ whole genome shotgun (WGS) entry which is preliminary data.</text>
</comment>
<keyword evidence="3" id="KW-1185">Reference proteome</keyword>
<evidence type="ECO:0000313" key="3">
    <source>
        <dbReference type="Proteomes" id="UP001142055"/>
    </source>
</evidence>
<keyword evidence="1" id="KW-0732">Signal</keyword>
<evidence type="ECO:0000313" key="2">
    <source>
        <dbReference type="EMBL" id="KAJ6221800.1"/>
    </source>
</evidence>
<accession>A0A9Q0RPP5</accession>
<dbReference type="AlphaFoldDB" id="A0A9Q0RPP5"/>
<name>A0A9Q0RPP5_BLOTA</name>
<organism evidence="2 3">
    <name type="scientific">Blomia tropicalis</name>
    <name type="common">Mite</name>
    <dbReference type="NCBI Taxonomy" id="40697"/>
    <lineage>
        <taxon>Eukaryota</taxon>
        <taxon>Metazoa</taxon>
        <taxon>Ecdysozoa</taxon>
        <taxon>Arthropoda</taxon>
        <taxon>Chelicerata</taxon>
        <taxon>Arachnida</taxon>
        <taxon>Acari</taxon>
        <taxon>Acariformes</taxon>
        <taxon>Sarcoptiformes</taxon>
        <taxon>Astigmata</taxon>
        <taxon>Glycyphagoidea</taxon>
        <taxon>Echimyopodidae</taxon>
        <taxon>Blomia</taxon>
    </lineage>
</organism>
<proteinExistence type="predicted"/>
<dbReference type="Proteomes" id="UP001142055">
    <property type="component" value="Chromosome 1"/>
</dbReference>
<dbReference type="EMBL" id="JAPWDV010000001">
    <property type="protein sequence ID" value="KAJ6221800.1"/>
    <property type="molecule type" value="Genomic_DNA"/>
</dbReference>